<feature type="compositionally biased region" description="Polar residues" evidence="2">
    <location>
        <begin position="61"/>
        <end position="72"/>
    </location>
</feature>
<accession>A0A1E3ILV2</accession>
<name>A0A1E3ILV2_9TREE</name>
<feature type="compositionally biased region" description="Polar residues" evidence="2">
    <location>
        <begin position="91"/>
        <end position="101"/>
    </location>
</feature>
<dbReference type="VEuPathDB" id="FungiDB:L203_02135"/>
<dbReference type="OrthoDB" id="2596783at2759"/>
<reference evidence="3" key="2">
    <citation type="journal article" date="2022" name="Elife">
        <title>Obligate sexual reproduction of a homothallic fungus closely related to the Cryptococcus pathogenic species complex.</title>
        <authorList>
            <person name="Passer A.R."/>
            <person name="Clancey S.A."/>
            <person name="Shea T."/>
            <person name="David-Palma M."/>
            <person name="Averette A.F."/>
            <person name="Boekhout T."/>
            <person name="Porcel B.M."/>
            <person name="Nowrousian M."/>
            <person name="Cuomo C.A."/>
            <person name="Sun S."/>
            <person name="Heitman J."/>
            <person name="Coelho M.A."/>
        </authorList>
    </citation>
    <scope>NUCLEOTIDE SEQUENCE</scope>
    <source>
        <strain evidence="3">CBS 7841</strain>
    </source>
</reference>
<proteinExistence type="predicted"/>
<feature type="compositionally biased region" description="Pro residues" evidence="2">
    <location>
        <begin position="48"/>
        <end position="60"/>
    </location>
</feature>
<dbReference type="GeneID" id="91088870"/>
<keyword evidence="4" id="KW-1185">Reference proteome</keyword>
<dbReference type="AlphaFoldDB" id="A0A1E3ILV2"/>
<gene>
    <name evidence="3" type="ORF">L203_104660</name>
</gene>
<evidence type="ECO:0000256" key="1">
    <source>
        <dbReference type="SAM" id="Coils"/>
    </source>
</evidence>
<reference evidence="3" key="1">
    <citation type="submission" date="2016-06" db="EMBL/GenBank/DDBJ databases">
        <authorList>
            <person name="Cuomo C."/>
            <person name="Litvintseva A."/>
            <person name="Heitman J."/>
            <person name="Chen Y."/>
            <person name="Sun S."/>
            <person name="Springer D."/>
            <person name="Dromer F."/>
            <person name="Young S."/>
            <person name="Zeng Q."/>
            <person name="Chapman S."/>
            <person name="Gujja S."/>
            <person name="Saif S."/>
            <person name="Birren B."/>
        </authorList>
    </citation>
    <scope>NUCLEOTIDE SEQUENCE</scope>
    <source>
        <strain evidence="3">CBS 7841</strain>
    </source>
</reference>
<dbReference type="KEGG" id="cdep:91088870"/>
<evidence type="ECO:0000313" key="4">
    <source>
        <dbReference type="Proteomes" id="UP000094043"/>
    </source>
</evidence>
<feature type="region of interest" description="Disordered" evidence="2">
    <location>
        <begin position="1"/>
        <end position="154"/>
    </location>
</feature>
<evidence type="ECO:0000313" key="3">
    <source>
        <dbReference type="EMBL" id="WVN89437.1"/>
    </source>
</evidence>
<feature type="coiled-coil region" evidence="1">
    <location>
        <begin position="228"/>
        <end position="255"/>
    </location>
</feature>
<dbReference type="Proteomes" id="UP000094043">
    <property type="component" value="Chromosome 5"/>
</dbReference>
<keyword evidence="1" id="KW-0175">Coiled coil</keyword>
<evidence type="ECO:0000256" key="2">
    <source>
        <dbReference type="SAM" id="MobiDB-lite"/>
    </source>
</evidence>
<protein>
    <submittedName>
        <fullName evidence="3">Uncharacterized protein</fullName>
    </submittedName>
</protein>
<reference evidence="3" key="3">
    <citation type="submission" date="2024-01" db="EMBL/GenBank/DDBJ databases">
        <authorList>
            <person name="Coelho M.A."/>
            <person name="David-Palma M."/>
            <person name="Shea T."/>
            <person name="Sun S."/>
            <person name="Cuomo C.A."/>
            <person name="Heitman J."/>
        </authorList>
    </citation>
    <scope>NUCLEOTIDE SEQUENCE</scope>
    <source>
        <strain evidence="3">CBS 7841</strain>
    </source>
</reference>
<dbReference type="RefSeq" id="XP_066070137.1">
    <property type="nucleotide sequence ID" value="XM_066214040.1"/>
</dbReference>
<organism evidence="3 4">
    <name type="scientific">Cryptococcus depauperatus CBS 7841</name>
    <dbReference type="NCBI Taxonomy" id="1295531"/>
    <lineage>
        <taxon>Eukaryota</taxon>
        <taxon>Fungi</taxon>
        <taxon>Dikarya</taxon>
        <taxon>Basidiomycota</taxon>
        <taxon>Agaricomycotina</taxon>
        <taxon>Tremellomycetes</taxon>
        <taxon>Tremellales</taxon>
        <taxon>Cryptococcaceae</taxon>
        <taxon>Cryptococcus</taxon>
    </lineage>
</organism>
<feature type="compositionally biased region" description="Low complexity" evidence="2">
    <location>
        <begin position="80"/>
        <end position="90"/>
    </location>
</feature>
<dbReference type="EMBL" id="CP143788">
    <property type="protein sequence ID" value="WVN89437.1"/>
    <property type="molecule type" value="Genomic_DNA"/>
</dbReference>
<sequence length="295" mass="33995">MFSLSSPPLSAHLPLSSSPLNPFTQPVKNHLDTCHASSSSPQTSPTPFFRPIPGGAPPPLTKSQGRKQSLSTRYERPARRISASASSPIAGTSTDLFSEGTTPLEGAMWRERFTRRMQERKRRREAKDRDLNKRRGISKQSPLDEEEAERKAQEDDEEIFRRIVILQQRKARHAAIVSEELETGGSDPDLPDFWEEELEAMQREERALLYQLEEDVVFNTTNVERYRQAETESEDDRLMREAEEAERAERAQEADFTRHIEQEDLWTTGYNLQQQVQEGDIEMDVDWNEFDMDAI</sequence>
<feature type="compositionally biased region" description="Low complexity" evidence="2">
    <location>
        <begin position="1"/>
        <end position="22"/>
    </location>
</feature>
<feature type="compositionally biased region" description="Basic and acidic residues" evidence="2">
    <location>
        <begin position="108"/>
        <end position="117"/>
    </location>
</feature>
<feature type="compositionally biased region" description="Low complexity" evidence="2">
    <location>
        <begin position="37"/>
        <end position="47"/>
    </location>
</feature>